<comment type="caution">
    <text evidence="1">The sequence shown here is derived from an EMBL/GenBank/DDBJ whole genome shotgun (WGS) entry which is preliminary data.</text>
</comment>
<dbReference type="Proteomes" id="UP000499080">
    <property type="component" value="Unassembled WGS sequence"/>
</dbReference>
<sequence>MNAAAEKCLEISEEDLLEINDHHLTRICFPPSIGNETGDPTAAYTYDTLAAENGTEIHPFFFTLLGATPNGVTRLGCFLAGKEKKKSRYRQFL</sequence>
<reference evidence="1 2" key="1">
    <citation type="journal article" date="2019" name="Sci. Rep.">
        <title>Orb-weaving spider Araneus ventricosus genome elucidates the spidroin gene catalogue.</title>
        <authorList>
            <person name="Kono N."/>
            <person name="Nakamura H."/>
            <person name="Ohtoshi R."/>
            <person name="Moran D.A.P."/>
            <person name="Shinohara A."/>
            <person name="Yoshida Y."/>
            <person name="Fujiwara M."/>
            <person name="Mori M."/>
            <person name="Tomita M."/>
            <person name="Arakawa K."/>
        </authorList>
    </citation>
    <scope>NUCLEOTIDE SEQUENCE [LARGE SCALE GENOMIC DNA]</scope>
</reference>
<accession>A0A4Y2E585</accession>
<name>A0A4Y2E585_ARAVE</name>
<protein>
    <submittedName>
        <fullName evidence="1">Uncharacterized protein</fullName>
    </submittedName>
</protein>
<keyword evidence="2" id="KW-1185">Reference proteome</keyword>
<proteinExistence type="predicted"/>
<evidence type="ECO:0000313" key="1">
    <source>
        <dbReference type="EMBL" id="GBM22975.1"/>
    </source>
</evidence>
<gene>
    <name evidence="1" type="ORF">AVEN_172323_1</name>
</gene>
<dbReference type="AlphaFoldDB" id="A0A4Y2E585"/>
<evidence type="ECO:0000313" key="2">
    <source>
        <dbReference type="Proteomes" id="UP000499080"/>
    </source>
</evidence>
<dbReference type="EMBL" id="BGPR01000490">
    <property type="protein sequence ID" value="GBM22975.1"/>
    <property type="molecule type" value="Genomic_DNA"/>
</dbReference>
<organism evidence="1 2">
    <name type="scientific">Araneus ventricosus</name>
    <name type="common">Orbweaver spider</name>
    <name type="synonym">Epeira ventricosa</name>
    <dbReference type="NCBI Taxonomy" id="182803"/>
    <lineage>
        <taxon>Eukaryota</taxon>
        <taxon>Metazoa</taxon>
        <taxon>Ecdysozoa</taxon>
        <taxon>Arthropoda</taxon>
        <taxon>Chelicerata</taxon>
        <taxon>Arachnida</taxon>
        <taxon>Araneae</taxon>
        <taxon>Araneomorphae</taxon>
        <taxon>Entelegynae</taxon>
        <taxon>Araneoidea</taxon>
        <taxon>Araneidae</taxon>
        <taxon>Araneus</taxon>
    </lineage>
</organism>